<dbReference type="GO" id="GO:0000166">
    <property type="term" value="F:nucleotide binding"/>
    <property type="evidence" value="ECO:0007669"/>
    <property type="project" value="InterPro"/>
</dbReference>
<name>A0A918GKZ5_9PSEU</name>
<dbReference type="EMBL" id="BMRB01000004">
    <property type="protein sequence ID" value="GGS45061.1"/>
    <property type="molecule type" value="Genomic_DNA"/>
</dbReference>
<dbReference type="RefSeq" id="WP_189212555.1">
    <property type="nucleotide sequence ID" value="NZ_BMRB01000004.1"/>
</dbReference>
<feature type="domain" description="Gfo/Idh/MocA-like oxidoreductase N-terminal" evidence="3">
    <location>
        <begin position="8"/>
        <end position="125"/>
    </location>
</feature>
<reference evidence="5" key="1">
    <citation type="journal article" date="2014" name="Int. J. Syst. Evol. Microbiol.">
        <title>Complete genome sequence of Corynebacterium casei LMG S-19264T (=DSM 44701T), isolated from a smear-ripened cheese.</title>
        <authorList>
            <consortium name="US DOE Joint Genome Institute (JGI-PGF)"/>
            <person name="Walter F."/>
            <person name="Albersmeier A."/>
            <person name="Kalinowski J."/>
            <person name="Ruckert C."/>
        </authorList>
    </citation>
    <scope>NUCLEOTIDE SEQUENCE</scope>
    <source>
        <strain evidence="5">JCM 3276</strain>
    </source>
</reference>
<comment type="caution">
    <text evidence="5">The sequence shown here is derived from an EMBL/GenBank/DDBJ whole genome shotgun (WGS) entry which is preliminary data.</text>
</comment>
<dbReference type="Gene3D" id="3.30.360.10">
    <property type="entry name" value="Dihydrodipicolinate Reductase, domain 2"/>
    <property type="match status" value="1"/>
</dbReference>
<gene>
    <name evidence="5" type="ORF">GCM10010171_45010</name>
</gene>
<keyword evidence="2" id="KW-0560">Oxidoreductase</keyword>
<dbReference type="SUPFAM" id="SSF51735">
    <property type="entry name" value="NAD(P)-binding Rossmann-fold domains"/>
    <property type="match status" value="1"/>
</dbReference>
<evidence type="ECO:0000313" key="6">
    <source>
        <dbReference type="Proteomes" id="UP000660680"/>
    </source>
</evidence>
<dbReference type="PANTHER" id="PTHR22604">
    <property type="entry name" value="OXIDOREDUCTASES"/>
    <property type="match status" value="1"/>
</dbReference>
<evidence type="ECO:0000259" key="3">
    <source>
        <dbReference type="Pfam" id="PF01408"/>
    </source>
</evidence>
<reference evidence="5" key="2">
    <citation type="submission" date="2020-09" db="EMBL/GenBank/DDBJ databases">
        <authorList>
            <person name="Sun Q."/>
            <person name="Ohkuma M."/>
        </authorList>
    </citation>
    <scope>NUCLEOTIDE SEQUENCE</scope>
    <source>
        <strain evidence="5">JCM 3276</strain>
    </source>
</reference>
<dbReference type="GO" id="GO:0016491">
    <property type="term" value="F:oxidoreductase activity"/>
    <property type="evidence" value="ECO:0007669"/>
    <property type="project" value="UniProtKB-KW"/>
</dbReference>
<dbReference type="PANTHER" id="PTHR22604:SF105">
    <property type="entry name" value="TRANS-1,2-DIHYDROBENZENE-1,2-DIOL DEHYDROGENASE"/>
    <property type="match status" value="1"/>
</dbReference>
<dbReference type="Pfam" id="PF01408">
    <property type="entry name" value="GFO_IDH_MocA"/>
    <property type="match status" value="1"/>
</dbReference>
<organism evidence="5 6">
    <name type="scientific">Actinokineospora fastidiosa</name>
    <dbReference type="NCBI Taxonomy" id="1816"/>
    <lineage>
        <taxon>Bacteria</taxon>
        <taxon>Bacillati</taxon>
        <taxon>Actinomycetota</taxon>
        <taxon>Actinomycetes</taxon>
        <taxon>Pseudonocardiales</taxon>
        <taxon>Pseudonocardiaceae</taxon>
        <taxon>Actinokineospora</taxon>
    </lineage>
</organism>
<protein>
    <submittedName>
        <fullName evidence="5">Oxidoreductase</fullName>
    </submittedName>
</protein>
<dbReference type="Pfam" id="PF22725">
    <property type="entry name" value="GFO_IDH_MocA_C3"/>
    <property type="match status" value="1"/>
</dbReference>
<evidence type="ECO:0000256" key="2">
    <source>
        <dbReference type="ARBA" id="ARBA00023002"/>
    </source>
</evidence>
<sequence>MTAAERPLRWGVLGAARIAEGYVLPALHRSTGSVPVAVASSRPQAGKRLVDTFALERAYDDYGALLADPDVEAVYLALPNASHARWTVAALKAGKHVLCEKPLAVSVEQVDAIAEAAGAADRVVVEAFMYRCHPQFRHLLELLGAGVIGQVRAMHGALSFVLDDPGDIRMAADLGGGALLDLGCYVVDAAVAVYGEAPRGGLGVLTPGPTGVDTHSGGVLDFGDGRTAVVEVSFRLPWLGSRLEVRGERGSLVLPQAFNPGTAPTELLVVDQHGARDRIEFPGVDMYQLMVEEFTAVVRGGGRPFHRIGDSRAVQLGLDYLRTAVR</sequence>
<dbReference type="SUPFAM" id="SSF55347">
    <property type="entry name" value="Glyceraldehyde-3-phosphate dehydrogenase-like, C-terminal domain"/>
    <property type="match status" value="1"/>
</dbReference>
<dbReference type="InterPro" id="IPR050984">
    <property type="entry name" value="Gfo/Idh/MocA_domain"/>
</dbReference>
<keyword evidence="6" id="KW-1185">Reference proteome</keyword>
<dbReference type="InterPro" id="IPR055170">
    <property type="entry name" value="GFO_IDH_MocA-like_dom"/>
</dbReference>
<comment type="similarity">
    <text evidence="1">Belongs to the Gfo/Idh/MocA family.</text>
</comment>
<evidence type="ECO:0000259" key="4">
    <source>
        <dbReference type="Pfam" id="PF22725"/>
    </source>
</evidence>
<evidence type="ECO:0000256" key="1">
    <source>
        <dbReference type="ARBA" id="ARBA00010928"/>
    </source>
</evidence>
<feature type="domain" description="GFO/IDH/MocA-like oxidoreductase" evidence="4">
    <location>
        <begin position="136"/>
        <end position="253"/>
    </location>
</feature>
<dbReference type="Proteomes" id="UP000660680">
    <property type="component" value="Unassembled WGS sequence"/>
</dbReference>
<dbReference type="InterPro" id="IPR000683">
    <property type="entry name" value="Gfo/Idh/MocA-like_OxRdtase_N"/>
</dbReference>
<dbReference type="AlphaFoldDB" id="A0A918GKZ5"/>
<dbReference type="InterPro" id="IPR036291">
    <property type="entry name" value="NAD(P)-bd_dom_sf"/>
</dbReference>
<evidence type="ECO:0000313" key="5">
    <source>
        <dbReference type="EMBL" id="GGS45061.1"/>
    </source>
</evidence>
<dbReference type="Gene3D" id="3.40.50.720">
    <property type="entry name" value="NAD(P)-binding Rossmann-like Domain"/>
    <property type="match status" value="1"/>
</dbReference>
<proteinExistence type="inferred from homology"/>
<accession>A0A918GKZ5</accession>